<dbReference type="Proteomes" id="UP000318661">
    <property type="component" value="Unassembled WGS sequence"/>
</dbReference>
<evidence type="ECO:0000313" key="3">
    <source>
        <dbReference type="Proteomes" id="UP000318661"/>
    </source>
</evidence>
<comment type="caution">
    <text evidence="2">The sequence shown here is derived from an EMBL/GenBank/DDBJ whole genome shotgun (WGS) entry which is preliminary data.</text>
</comment>
<sequence>MSAAGTARTSEKMQSAGEPRPALPRMRTMVKVSCVIPAYNEAATISGVVRAARACPQIGE</sequence>
<dbReference type="AlphaFoldDB" id="A0A537KY22"/>
<gene>
    <name evidence="2" type="ORF">E6G99_12930</name>
</gene>
<evidence type="ECO:0000313" key="2">
    <source>
        <dbReference type="EMBL" id="TMJ00640.1"/>
    </source>
</evidence>
<feature type="non-terminal residue" evidence="2">
    <location>
        <position position="60"/>
    </location>
</feature>
<dbReference type="InterPro" id="IPR029044">
    <property type="entry name" value="Nucleotide-diphossugar_trans"/>
</dbReference>
<name>A0A537KY22_9BACT</name>
<evidence type="ECO:0000256" key="1">
    <source>
        <dbReference type="SAM" id="MobiDB-lite"/>
    </source>
</evidence>
<reference evidence="2 3" key="1">
    <citation type="journal article" date="2019" name="Nat. Microbiol.">
        <title>Mediterranean grassland soil C-N compound turnover is dependent on rainfall and depth, and is mediated by genomically divergent microorganisms.</title>
        <authorList>
            <person name="Diamond S."/>
            <person name="Andeer P.F."/>
            <person name="Li Z."/>
            <person name="Crits-Christoph A."/>
            <person name="Burstein D."/>
            <person name="Anantharaman K."/>
            <person name="Lane K.R."/>
            <person name="Thomas B.C."/>
            <person name="Pan C."/>
            <person name="Northen T.R."/>
            <person name="Banfield J.F."/>
        </authorList>
    </citation>
    <scope>NUCLEOTIDE SEQUENCE [LARGE SCALE GENOMIC DNA]</scope>
    <source>
        <strain evidence="2">NP_2</strain>
    </source>
</reference>
<dbReference type="Gene3D" id="3.90.550.10">
    <property type="entry name" value="Spore Coat Polysaccharide Biosynthesis Protein SpsA, Chain A"/>
    <property type="match status" value="1"/>
</dbReference>
<proteinExistence type="predicted"/>
<protein>
    <recommendedName>
        <fullName evidence="4">Glycosyltransferase</fullName>
    </recommendedName>
</protein>
<feature type="region of interest" description="Disordered" evidence="1">
    <location>
        <begin position="1"/>
        <end position="24"/>
    </location>
</feature>
<organism evidence="2 3">
    <name type="scientific">Candidatus Segetimicrobium genomatis</name>
    <dbReference type="NCBI Taxonomy" id="2569760"/>
    <lineage>
        <taxon>Bacteria</taxon>
        <taxon>Bacillati</taxon>
        <taxon>Candidatus Sysuimicrobiota</taxon>
        <taxon>Candidatus Sysuimicrobiia</taxon>
        <taxon>Candidatus Sysuimicrobiales</taxon>
        <taxon>Candidatus Segetimicrobiaceae</taxon>
        <taxon>Candidatus Segetimicrobium</taxon>
    </lineage>
</organism>
<accession>A0A537KY22</accession>
<evidence type="ECO:0008006" key="4">
    <source>
        <dbReference type="Google" id="ProtNLM"/>
    </source>
</evidence>
<dbReference type="EMBL" id="VBAJ01000339">
    <property type="protein sequence ID" value="TMJ00640.1"/>
    <property type="molecule type" value="Genomic_DNA"/>
</dbReference>